<dbReference type="Gene3D" id="1.10.472.80">
    <property type="entry name" value="Ypt/Rab-GAP domain of gyp1p, domain 3"/>
    <property type="match status" value="1"/>
</dbReference>
<dbReference type="InterPro" id="IPR050302">
    <property type="entry name" value="Rab_GAP_TBC_domain"/>
</dbReference>
<feature type="transmembrane region" description="Helical" evidence="1">
    <location>
        <begin position="1218"/>
        <end position="1240"/>
    </location>
</feature>
<name>A0ABP0QAF9_9DINO</name>
<dbReference type="PROSITE" id="PS50086">
    <property type="entry name" value="TBC_RABGAP"/>
    <property type="match status" value="2"/>
</dbReference>
<dbReference type="SUPFAM" id="SSF47923">
    <property type="entry name" value="Ypt/Rab-GAP domain of gyp1p"/>
    <property type="match status" value="2"/>
</dbReference>
<dbReference type="SMART" id="SM00164">
    <property type="entry name" value="TBC"/>
    <property type="match status" value="1"/>
</dbReference>
<feature type="transmembrane region" description="Helical" evidence="1">
    <location>
        <begin position="353"/>
        <end position="375"/>
    </location>
</feature>
<evidence type="ECO:0000313" key="4">
    <source>
        <dbReference type="Proteomes" id="UP001642484"/>
    </source>
</evidence>
<keyword evidence="1" id="KW-1133">Transmembrane helix</keyword>
<feature type="domain" description="Rab-GAP TBC" evidence="2">
    <location>
        <begin position="38"/>
        <end position="382"/>
    </location>
</feature>
<dbReference type="InterPro" id="IPR000195">
    <property type="entry name" value="Rab-GAP-TBC_dom"/>
</dbReference>
<dbReference type="EMBL" id="CAXAMN010024273">
    <property type="protein sequence ID" value="CAK9085228.1"/>
    <property type="molecule type" value="Genomic_DNA"/>
</dbReference>
<reference evidence="3 4" key="1">
    <citation type="submission" date="2024-02" db="EMBL/GenBank/DDBJ databases">
        <authorList>
            <person name="Chen Y."/>
            <person name="Shah S."/>
            <person name="Dougan E. K."/>
            <person name="Thang M."/>
            <person name="Chan C."/>
        </authorList>
    </citation>
    <scope>NUCLEOTIDE SEQUENCE [LARGE SCALE GENOMIC DNA]</scope>
</reference>
<dbReference type="Pfam" id="PF00566">
    <property type="entry name" value="RabGAP-TBC"/>
    <property type="match status" value="2"/>
</dbReference>
<dbReference type="InterPro" id="IPR035969">
    <property type="entry name" value="Rab-GAP_TBC_sf"/>
</dbReference>
<protein>
    <recommendedName>
        <fullName evidence="2">Rab-GAP TBC domain-containing protein</fullName>
    </recommendedName>
</protein>
<comment type="caution">
    <text evidence="3">The sequence shown here is derived from an EMBL/GenBank/DDBJ whole genome shotgun (WGS) entry which is preliminary data.</text>
</comment>
<evidence type="ECO:0000256" key="1">
    <source>
        <dbReference type="SAM" id="Phobius"/>
    </source>
</evidence>
<gene>
    <name evidence="3" type="ORF">CCMP2556_LOCUS41394</name>
</gene>
<dbReference type="PANTHER" id="PTHR47219:SF9">
    <property type="entry name" value="GTPASE ACTIVATING PROTEIN AND CENTROSOME-ASSOCIATED, ISOFORM B"/>
    <property type="match status" value="1"/>
</dbReference>
<evidence type="ECO:0000313" key="3">
    <source>
        <dbReference type="EMBL" id="CAK9085228.1"/>
    </source>
</evidence>
<keyword evidence="1" id="KW-0812">Transmembrane</keyword>
<organism evidence="3 4">
    <name type="scientific">Durusdinium trenchii</name>
    <dbReference type="NCBI Taxonomy" id="1381693"/>
    <lineage>
        <taxon>Eukaryota</taxon>
        <taxon>Sar</taxon>
        <taxon>Alveolata</taxon>
        <taxon>Dinophyceae</taxon>
        <taxon>Suessiales</taxon>
        <taxon>Symbiodiniaceae</taxon>
        <taxon>Durusdinium</taxon>
    </lineage>
</organism>
<dbReference type="Gene3D" id="1.10.8.270">
    <property type="entry name" value="putative rabgap domain of human tbc1 domain family member 14 like domains"/>
    <property type="match status" value="1"/>
</dbReference>
<feature type="domain" description="Rab-GAP TBC" evidence="2">
    <location>
        <begin position="1032"/>
        <end position="1243"/>
    </location>
</feature>
<dbReference type="Proteomes" id="UP001642484">
    <property type="component" value="Unassembled WGS sequence"/>
</dbReference>
<sequence>MADDKLRRQRLWKSMQQRGLQKFMHQRPGDFLRRAKKGIPAEYRAEVWKTALKADAHAKAGLYKELQMAENEFLHLIEIDIPRTFPEDPKFGPRQQESLFRILKAYANLCPDVGYCQGMNFIVGLLLLVAPSPSHLTVGGFFCVQETFWMFFSLMECSHLNGFYRRQFPLLKRPAMCWANLKSQKSRGFRRAGCGVACWLACIVCFQPGHLGYVGSTVHLCHRGAKLQTTTMLVRERRGTLLPKTTDVKTAGGERSKASSFASDGEKDARRLTSQIKKVLTPAELLGILDESVDAPYFNCFHVSAAYHRLAIFQRKGRLPSNYVDSAVLPKLHARVENMIKLRQMDARASANALWAMAVLLGAVPSATTLIPALLEDVLAEASRMTARHLSNCLWAAADMKDLVPDVLKIVPALVAHIPGKAGDMNCQDLSNCMWASAQLKDAAPDVLKSVPALAAQIPINTSGMFEQDLSNCLWASAHLKDLAPDVLKVVPELVAHIPGKAAEIMIPQGFSNCLWASAQLKDLAPDVLNVVPTLIAQIPSKAGDMNPQELSNCLWASAHLKDVAPDMLKVVPALGSQIPGKAVDMNAQELSNCLWASARLKDVAPDAVRVVPPLVAHIPGKAGQMIEKGLSQCRLALEELKDVAPEVLKIEPAIRARTPYVGETIHLCHRGAKLQTTTMLVRERRGTLLPKTTDVKTAGGERSKASSFASDGEKDARRLTSQIKKVLTPAELLGILDEAVDAPYFNCFHVSAAYHRLAIFQQSGSLPRNCAESTVLPRLNSQVENMLMLEQLDARATANVLWALAVLLGAVPLVTSLIHDLAQDVQDKASELNTHDLSNCLWASAKLKDVAPDVLNVVPALIAQIRGKAGDMIPQQLSNCLWASAHLKDDAPDVLDIVPALAAHIPRKASDMIPQALSNCLWASAHLKDDADVLNVVPALIAQIPGKAGDMIPQQLSNCLWASARLKDVAPDVLNVVPALIAQIPGKLGEMVPQELSNCLWASAHLKDDAPDVLDIVPALAAHIPRKASDMIPQQLSNCLWASAHLKEVAPDVLKVMPALVAQIPGKAGDMIPQQLSNCLWASARLKDVAPDVLKVVSALAARLPSRAVDMKPQGLSNCLWASAHLKDVAPDVLKVVPALLAQIPGKAGQMTEINLSQCRWAVEELKDVAPEVLKIEAALMARYLWAFEELLSTTLPELQQHFLKENLQHAVYLHQWFLTLFISSLPLPMVLVFWDAAWPVGSAKQLDRWEEGISLPVFEVSSTAVESGGSIQLIN</sequence>
<keyword evidence="1" id="KW-0472">Membrane</keyword>
<keyword evidence="4" id="KW-1185">Reference proteome</keyword>
<evidence type="ECO:0000259" key="2">
    <source>
        <dbReference type="PROSITE" id="PS50086"/>
    </source>
</evidence>
<accession>A0ABP0QAF9</accession>
<proteinExistence type="predicted"/>
<dbReference type="PANTHER" id="PTHR47219">
    <property type="entry name" value="RAB GTPASE-ACTIVATING PROTEIN 1-LIKE"/>
    <property type="match status" value="1"/>
</dbReference>